<feature type="compositionally biased region" description="Low complexity" evidence="1">
    <location>
        <begin position="897"/>
        <end position="909"/>
    </location>
</feature>
<comment type="caution">
    <text evidence="2">The sequence shown here is derived from an EMBL/GenBank/DDBJ whole genome shotgun (WGS) entry which is preliminary data.</text>
</comment>
<feature type="compositionally biased region" description="Basic and acidic residues" evidence="1">
    <location>
        <begin position="288"/>
        <end position="305"/>
    </location>
</feature>
<name>A0ABT2K729_9RHOB</name>
<gene>
    <name evidence="2" type="ORF">MU516_05515</name>
</gene>
<feature type="compositionally biased region" description="Low complexity" evidence="1">
    <location>
        <begin position="434"/>
        <end position="455"/>
    </location>
</feature>
<feature type="compositionally biased region" description="Polar residues" evidence="1">
    <location>
        <begin position="418"/>
        <end position="433"/>
    </location>
</feature>
<feature type="region of interest" description="Disordered" evidence="1">
    <location>
        <begin position="230"/>
        <end position="305"/>
    </location>
</feature>
<feature type="region of interest" description="Disordered" evidence="1">
    <location>
        <begin position="806"/>
        <end position="915"/>
    </location>
</feature>
<feature type="compositionally biased region" description="Low complexity" evidence="1">
    <location>
        <begin position="357"/>
        <end position="370"/>
    </location>
</feature>
<evidence type="ECO:0000256" key="1">
    <source>
        <dbReference type="SAM" id="MobiDB-lite"/>
    </source>
</evidence>
<evidence type="ECO:0000313" key="3">
    <source>
        <dbReference type="Proteomes" id="UP001320702"/>
    </source>
</evidence>
<accession>A0ABT2K729</accession>
<feature type="compositionally biased region" description="Low complexity" evidence="1">
    <location>
        <begin position="869"/>
        <end position="883"/>
    </location>
</feature>
<feature type="compositionally biased region" description="Low complexity" evidence="1">
    <location>
        <begin position="589"/>
        <end position="628"/>
    </location>
</feature>
<dbReference type="InterPro" id="IPR043129">
    <property type="entry name" value="ATPase_NBD"/>
</dbReference>
<evidence type="ECO:0008006" key="4">
    <source>
        <dbReference type="Google" id="ProtNLM"/>
    </source>
</evidence>
<keyword evidence="3" id="KW-1185">Reference proteome</keyword>
<organism evidence="2 3">
    <name type="scientific">Paracoccus maritimus</name>
    <dbReference type="NCBI Taxonomy" id="2933292"/>
    <lineage>
        <taxon>Bacteria</taxon>
        <taxon>Pseudomonadati</taxon>
        <taxon>Pseudomonadota</taxon>
        <taxon>Alphaproteobacteria</taxon>
        <taxon>Rhodobacterales</taxon>
        <taxon>Paracoccaceae</taxon>
        <taxon>Paracoccus</taxon>
    </lineage>
</organism>
<dbReference type="RefSeq" id="WP_260276216.1">
    <property type="nucleotide sequence ID" value="NZ_JANAVZ010000002.1"/>
</dbReference>
<feature type="compositionally biased region" description="Low complexity" evidence="1">
    <location>
        <begin position="253"/>
        <end position="268"/>
    </location>
</feature>
<feature type="compositionally biased region" description="Polar residues" evidence="1">
    <location>
        <begin position="762"/>
        <end position="772"/>
    </location>
</feature>
<feature type="region of interest" description="Disordered" evidence="1">
    <location>
        <begin position="352"/>
        <end position="661"/>
    </location>
</feature>
<reference evidence="2 3" key="1">
    <citation type="submission" date="2022-04" db="EMBL/GenBank/DDBJ databases">
        <title>Paracoccus sp. YLB-12 draft genome sequence.</title>
        <authorList>
            <person name="Yu L."/>
        </authorList>
    </citation>
    <scope>NUCLEOTIDE SEQUENCE [LARGE SCALE GENOMIC DNA]</scope>
    <source>
        <strain evidence="2 3">YLB-12</strain>
    </source>
</reference>
<feature type="compositionally biased region" description="Basic and acidic residues" evidence="1">
    <location>
        <begin position="884"/>
        <end position="896"/>
    </location>
</feature>
<evidence type="ECO:0000313" key="2">
    <source>
        <dbReference type="EMBL" id="MCT4332326.1"/>
    </source>
</evidence>
<dbReference type="EMBL" id="JANAVZ010000002">
    <property type="protein sequence ID" value="MCT4332326.1"/>
    <property type="molecule type" value="Genomic_DNA"/>
</dbReference>
<feature type="compositionally biased region" description="Polar residues" evidence="1">
    <location>
        <begin position="371"/>
        <end position="380"/>
    </location>
</feature>
<sequence length="1007" mass="102746">MNQHAPAPEFAMSFTQEAVLLERHDGRDWLPLGQARFGGGNLGATLNALRVEAGGAPGQSDTVLVIPDDQILYTTLTVPVGAETGAVVARALEAMTPYQADELAFDWCPAETGDIETLRVAAVARRTLDEAEEFARAQGFFATGFVARPGDARFDGQPDFGPSRAAAHDAAIPPFSAPDLSQARITAPVIEDQPEPVVALQRAEAPIVSRITPHHLPEPEVIETVVAADNAPTGAPEPQPIPDQPSNAGPNEPEASVATAPVVAAPPVIRHGDRKPSDTPRLSPRAAAVHDRAAEARARRVATEEPALKPHQALIARLKRMDPARLPVMMGLLVAALVAVLLFFGGADDTQQIAGDAQPPTSQSSAPQPSEDQSSASQPSADPVVSDISPASEPASEIAGEPALPDSAVTDPAAAPAETTQSAMAENGPDTTSAEAQPVAPTETTEAPETAAAPPSTDDAGSDALTRALSEALDGTTRETASAQATRIADAPTSEAAAQDIDAPRAEASSAAPETSSTAPSPEAAARAAAAASTLRLSRSVRPGTAPVRAETPPAPDSRPAVPANPLPFDQRTQPEPPRVTGTRPPARPAAAARSAPRPEAAAPATSGTGAPRPAAASAPQRAPSAQPLGSSRRPPARPDSLTLLEEGSASESGTPTRLTAAEEAFLTGLLRDLRTAEAGATGLSNAEHDVLIRLADARPQRRPVSVSAPSDKAVRDAVAQAVATAERPVPRDTSAAAPPAPAPSSSVQASLRRSARPLTRPSDSGPGNPSLSSGAVDDAIAAAVANSPAPAGAVALTALKASALPPRRSAAAARAAASSLAPSTPGSAPSADDLRAAAEAQQRDAAQAEQRRMDEELQRQAEARARARAAADAQAEAQARAQAEARARAQAEAEARAAAARKQAYTPPEAEKEPEVAANVAVGRGQGSAAANATVKDGITLSRTQIIGTVGAGKASRALVRLSNGRVITLRLGDKINGGTITDIGNSRITYVKAGRPQQLSVLNGQ</sequence>
<dbReference type="Proteomes" id="UP001320702">
    <property type="component" value="Unassembled WGS sequence"/>
</dbReference>
<proteinExistence type="predicted"/>
<dbReference type="SUPFAM" id="SSF53067">
    <property type="entry name" value="Actin-like ATPase domain"/>
    <property type="match status" value="1"/>
</dbReference>
<feature type="compositionally biased region" description="Basic and acidic residues" evidence="1">
    <location>
        <begin position="850"/>
        <end position="866"/>
    </location>
</feature>
<feature type="compositionally biased region" description="Low complexity" evidence="1">
    <location>
        <begin position="806"/>
        <end position="849"/>
    </location>
</feature>
<protein>
    <recommendedName>
        <fullName evidence="4">Meckel syndrome type 1 protein</fullName>
    </recommendedName>
</protein>
<feature type="compositionally biased region" description="Low complexity" evidence="1">
    <location>
        <begin position="506"/>
        <end position="540"/>
    </location>
</feature>
<feature type="region of interest" description="Disordered" evidence="1">
    <location>
        <begin position="695"/>
        <end position="775"/>
    </location>
</feature>